<gene>
    <name evidence="5" type="ORF">QBC46DRAFT_27776</name>
</gene>
<keyword evidence="4" id="KW-1133">Transmembrane helix</keyword>
<keyword evidence="4" id="KW-0812">Transmembrane</keyword>
<proteinExistence type="predicted"/>
<keyword evidence="3" id="KW-0119">Carbohydrate metabolism</keyword>
<dbReference type="Proteomes" id="UP001303473">
    <property type="component" value="Unassembled WGS sequence"/>
</dbReference>
<dbReference type="AlphaFoldDB" id="A0AAN6NEI8"/>
<dbReference type="InterPro" id="IPR019378">
    <property type="entry name" value="GDP-Fuc_O-FucTrfase"/>
</dbReference>
<keyword evidence="4" id="KW-0472">Membrane</keyword>
<keyword evidence="6" id="KW-1185">Reference proteome</keyword>
<comment type="caution">
    <text evidence="5">The sequence shown here is derived from an EMBL/GenBank/DDBJ whole genome shotgun (WGS) entry which is preliminary data.</text>
</comment>
<evidence type="ECO:0008006" key="7">
    <source>
        <dbReference type="Google" id="ProtNLM"/>
    </source>
</evidence>
<organism evidence="5 6">
    <name type="scientific">Diplogelasinospora grovesii</name>
    <dbReference type="NCBI Taxonomy" id="303347"/>
    <lineage>
        <taxon>Eukaryota</taxon>
        <taxon>Fungi</taxon>
        <taxon>Dikarya</taxon>
        <taxon>Ascomycota</taxon>
        <taxon>Pezizomycotina</taxon>
        <taxon>Sordariomycetes</taxon>
        <taxon>Sordariomycetidae</taxon>
        <taxon>Sordariales</taxon>
        <taxon>Diplogelasinosporaceae</taxon>
        <taxon>Diplogelasinospora</taxon>
    </lineage>
</organism>
<dbReference type="EMBL" id="MU853764">
    <property type="protein sequence ID" value="KAK3943661.1"/>
    <property type="molecule type" value="Genomic_DNA"/>
</dbReference>
<keyword evidence="2" id="KW-0294">Fucose metabolism</keyword>
<evidence type="ECO:0000256" key="2">
    <source>
        <dbReference type="ARBA" id="ARBA00023253"/>
    </source>
</evidence>
<dbReference type="GO" id="GO:0016740">
    <property type="term" value="F:transferase activity"/>
    <property type="evidence" value="ECO:0007669"/>
    <property type="project" value="UniProtKB-KW"/>
</dbReference>
<dbReference type="GO" id="GO:0006004">
    <property type="term" value="P:fucose metabolic process"/>
    <property type="evidence" value="ECO:0007669"/>
    <property type="project" value="UniProtKB-KW"/>
</dbReference>
<evidence type="ECO:0000256" key="1">
    <source>
        <dbReference type="ARBA" id="ARBA00022679"/>
    </source>
</evidence>
<evidence type="ECO:0000256" key="3">
    <source>
        <dbReference type="ARBA" id="ARBA00023277"/>
    </source>
</evidence>
<evidence type="ECO:0000313" key="5">
    <source>
        <dbReference type="EMBL" id="KAK3943661.1"/>
    </source>
</evidence>
<keyword evidence="1" id="KW-0808">Transferase</keyword>
<sequence length="448" mass="50428">MLGSSTVFQLLKIFAPLVLLLWSLGYFISYDSTYAEVVRKFKDEKGLFVSDFLEHEIDGEFDGSGIADLCASKQWTPGLILSCDPAPGGVGQVKNAHLNCIRFAMEMGAELVMPQIIKRHEKDITVIVPPSGGGPVRGQPIDFFFDSDHLHQALAQYCPQMKVYKSMDDLYDVPSVFQKHPIGLEQMHVHLTNGSIIDDMSHLPQQIKDWINKESPPEKRKYPIRYNLPVTNFAFPTAFDKPAFARNYGRILRIRQDARRLAASALYNMQKKFGLNLDPRNGIKTESFVGVHLRTEKDADQLFPDYETQAAYLLDYIASSKARVAFMATGATEEHVKAFSARARDFNVTVVLKRDILEGEDLALLDKFGWDQRALIDYEIMLRAGLMAGPSESSFAWNLALRRKNAYGASSEGRLSSHTNAHVQWQDKFSTIFGGSERGLVYSATIWP</sequence>
<protein>
    <recommendedName>
        <fullName evidence="7">Alternative oxidase</fullName>
    </recommendedName>
</protein>
<feature type="transmembrane region" description="Helical" evidence="4">
    <location>
        <begin position="7"/>
        <end position="28"/>
    </location>
</feature>
<evidence type="ECO:0000256" key="4">
    <source>
        <dbReference type="SAM" id="Phobius"/>
    </source>
</evidence>
<dbReference type="Pfam" id="PF10250">
    <property type="entry name" value="O-FucT"/>
    <property type="match status" value="1"/>
</dbReference>
<dbReference type="Gene3D" id="3.40.50.11350">
    <property type="match status" value="1"/>
</dbReference>
<evidence type="ECO:0000313" key="6">
    <source>
        <dbReference type="Proteomes" id="UP001303473"/>
    </source>
</evidence>
<dbReference type="CDD" id="cd11296">
    <property type="entry name" value="O-FucT_like"/>
    <property type="match status" value="1"/>
</dbReference>
<name>A0AAN6NEI8_9PEZI</name>
<reference evidence="6" key="1">
    <citation type="journal article" date="2023" name="Mol. Phylogenet. Evol.">
        <title>Genome-scale phylogeny and comparative genomics of the fungal order Sordariales.</title>
        <authorList>
            <person name="Hensen N."/>
            <person name="Bonometti L."/>
            <person name="Westerberg I."/>
            <person name="Brannstrom I.O."/>
            <person name="Guillou S."/>
            <person name="Cros-Aarteil S."/>
            <person name="Calhoun S."/>
            <person name="Haridas S."/>
            <person name="Kuo A."/>
            <person name="Mondo S."/>
            <person name="Pangilinan J."/>
            <person name="Riley R."/>
            <person name="LaButti K."/>
            <person name="Andreopoulos B."/>
            <person name="Lipzen A."/>
            <person name="Chen C."/>
            <person name="Yan M."/>
            <person name="Daum C."/>
            <person name="Ng V."/>
            <person name="Clum A."/>
            <person name="Steindorff A."/>
            <person name="Ohm R.A."/>
            <person name="Martin F."/>
            <person name="Silar P."/>
            <person name="Natvig D.O."/>
            <person name="Lalanne C."/>
            <person name="Gautier V."/>
            <person name="Ament-Velasquez S.L."/>
            <person name="Kruys A."/>
            <person name="Hutchinson M.I."/>
            <person name="Powell A.J."/>
            <person name="Barry K."/>
            <person name="Miller A.N."/>
            <person name="Grigoriev I.V."/>
            <person name="Debuchy R."/>
            <person name="Gladieux P."/>
            <person name="Hiltunen Thoren M."/>
            <person name="Johannesson H."/>
        </authorList>
    </citation>
    <scope>NUCLEOTIDE SEQUENCE [LARGE SCALE GENOMIC DNA]</scope>
    <source>
        <strain evidence="6">CBS 340.73</strain>
    </source>
</reference>
<accession>A0AAN6NEI8</accession>